<evidence type="ECO:0000256" key="1">
    <source>
        <dbReference type="ARBA" id="ARBA00004141"/>
    </source>
</evidence>
<dbReference type="EMBL" id="JACBZH010000001">
    <property type="protein sequence ID" value="NYH91604.1"/>
    <property type="molecule type" value="Genomic_DNA"/>
</dbReference>
<evidence type="ECO:0000313" key="9">
    <source>
        <dbReference type="EMBL" id="NYH91604.1"/>
    </source>
</evidence>
<gene>
    <name evidence="9" type="ORF">F4554_004242</name>
</gene>
<evidence type="ECO:0000256" key="4">
    <source>
        <dbReference type="ARBA" id="ARBA00022692"/>
    </source>
</evidence>
<name>A0A852ZFC5_9ACTN</name>
<evidence type="ECO:0000256" key="8">
    <source>
        <dbReference type="SAM" id="Phobius"/>
    </source>
</evidence>
<keyword evidence="3 9" id="KW-0808">Transferase</keyword>
<dbReference type="GO" id="GO:0016757">
    <property type="term" value="F:glycosyltransferase activity"/>
    <property type="evidence" value="ECO:0007669"/>
    <property type="project" value="UniProtKB-KW"/>
</dbReference>
<dbReference type="InterPro" id="IPR050321">
    <property type="entry name" value="Glycosyltr_2/OpgH_subfam"/>
</dbReference>
<comment type="caution">
    <text evidence="9">The sequence shown here is derived from an EMBL/GenBank/DDBJ whole genome shotgun (WGS) entry which is preliminary data.</text>
</comment>
<evidence type="ECO:0000256" key="5">
    <source>
        <dbReference type="ARBA" id="ARBA00022989"/>
    </source>
</evidence>
<accession>A0A852ZFC5</accession>
<evidence type="ECO:0000256" key="6">
    <source>
        <dbReference type="ARBA" id="ARBA00023136"/>
    </source>
</evidence>
<feature type="transmembrane region" description="Helical" evidence="8">
    <location>
        <begin position="342"/>
        <end position="364"/>
    </location>
</feature>
<sequence>MARRMESFIFAGLVGISLLLSVQAAHTLYLMIYTWDQPPNESNAAPEHFAAPALSFTAILPARHEEEVIATTVDRIVHSNYPMHLLQVLVVCSADDTGTIAAVRGKIEDLRYEGIDNASLVVFDDQPINKPHGLNCALRQARGDVLTIFDAEDEMHPDILRVVNTVMVRERVNVVQSGVQLMNYSTNWYSTFNVLEYFFWFKSRLHHHAKHGSIPLGGNTCFFNRKLMEYLGGWDETNLTEDADIGLRVCAMGEPIRVIYDDRYVTKEETPPTLGSFVRQRTRWNQGFMQTLRKGTWKKLPTRRQRFLACYTLAFPYAQAMLGVYTPLAVGMMLFLHAPVGVALLSFLPVLLLAAHFLTAVVGLHEFTEAHGMKPSPALTLKMALTWIPYQFVMAYASVRALRRQMAGRGDWEKTQHVGAHRGAGPDRTRPAGTADAFGNPGAVRRSRDPGAARTADLPAVETPRKAMRSGSS</sequence>
<dbReference type="RefSeq" id="WP_337796137.1">
    <property type="nucleotide sequence ID" value="NZ_BAAARR010000001.1"/>
</dbReference>
<keyword evidence="6 8" id="KW-0472">Membrane</keyword>
<keyword evidence="4 8" id="KW-0812">Transmembrane</keyword>
<proteinExistence type="predicted"/>
<dbReference type="SUPFAM" id="SSF53448">
    <property type="entry name" value="Nucleotide-diphospho-sugar transferases"/>
    <property type="match status" value="1"/>
</dbReference>
<keyword evidence="5 8" id="KW-1133">Transmembrane helix</keyword>
<organism evidence="9 10">
    <name type="scientific">Actinopolymorpha rutila</name>
    <dbReference type="NCBI Taxonomy" id="446787"/>
    <lineage>
        <taxon>Bacteria</taxon>
        <taxon>Bacillati</taxon>
        <taxon>Actinomycetota</taxon>
        <taxon>Actinomycetes</taxon>
        <taxon>Propionibacteriales</taxon>
        <taxon>Actinopolymorphaceae</taxon>
        <taxon>Actinopolymorpha</taxon>
    </lineage>
</organism>
<feature type="region of interest" description="Disordered" evidence="7">
    <location>
        <begin position="410"/>
        <end position="473"/>
    </location>
</feature>
<keyword evidence="10" id="KW-1185">Reference proteome</keyword>
<evidence type="ECO:0000313" key="10">
    <source>
        <dbReference type="Proteomes" id="UP000579605"/>
    </source>
</evidence>
<dbReference type="Gene3D" id="3.90.550.10">
    <property type="entry name" value="Spore Coat Polysaccharide Biosynthesis Protein SpsA, Chain A"/>
    <property type="match status" value="1"/>
</dbReference>
<evidence type="ECO:0000256" key="2">
    <source>
        <dbReference type="ARBA" id="ARBA00022676"/>
    </source>
</evidence>
<dbReference type="PANTHER" id="PTHR43867">
    <property type="entry name" value="CELLULOSE SYNTHASE CATALYTIC SUBUNIT A [UDP-FORMING]"/>
    <property type="match status" value="1"/>
</dbReference>
<dbReference type="InterPro" id="IPR029044">
    <property type="entry name" value="Nucleotide-diphossugar_trans"/>
</dbReference>
<dbReference type="PANTHER" id="PTHR43867:SF2">
    <property type="entry name" value="CELLULOSE SYNTHASE CATALYTIC SUBUNIT A [UDP-FORMING]"/>
    <property type="match status" value="1"/>
</dbReference>
<comment type="subcellular location">
    <subcellularLocation>
        <location evidence="1">Membrane</location>
        <topology evidence="1">Multi-pass membrane protein</topology>
    </subcellularLocation>
</comment>
<feature type="transmembrane region" description="Helical" evidence="8">
    <location>
        <begin position="384"/>
        <end position="402"/>
    </location>
</feature>
<protein>
    <submittedName>
        <fullName evidence="9">Cellulose synthase/poly-beta-1,6-N-acetylglucosamine synthase-like glycosyltransferase</fullName>
    </submittedName>
</protein>
<evidence type="ECO:0000256" key="7">
    <source>
        <dbReference type="SAM" id="MobiDB-lite"/>
    </source>
</evidence>
<reference evidence="9 10" key="1">
    <citation type="submission" date="2020-07" db="EMBL/GenBank/DDBJ databases">
        <title>Sequencing the genomes of 1000 actinobacteria strains.</title>
        <authorList>
            <person name="Klenk H.-P."/>
        </authorList>
    </citation>
    <scope>NUCLEOTIDE SEQUENCE [LARGE SCALE GENOMIC DNA]</scope>
    <source>
        <strain evidence="9 10">DSM 18448</strain>
    </source>
</reference>
<dbReference type="Pfam" id="PF13641">
    <property type="entry name" value="Glyco_tranf_2_3"/>
    <property type="match status" value="1"/>
</dbReference>
<dbReference type="Proteomes" id="UP000579605">
    <property type="component" value="Unassembled WGS sequence"/>
</dbReference>
<feature type="transmembrane region" description="Helical" evidence="8">
    <location>
        <begin position="314"/>
        <end position="335"/>
    </location>
</feature>
<dbReference type="GO" id="GO:0016020">
    <property type="term" value="C:membrane"/>
    <property type="evidence" value="ECO:0007669"/>
    <property type="project" value="UniProtKB-SubCell"/>
</dbReference>
<keyword evidence="2" id="KW-0328">Glycosyltransferase</keyword>
<dbReference type="AlphaFoldDB" id="A0A852ZFC5"/>
<evidence type="ECO:0000256" key="3">
    <source>
        <dbReference type="ARBA" id="ARBA00022679"/>
    </source>
</evidence>